<dbReference type="EMBL" id="QFPW01000006">
    <property type="protein sequence ID" value="PZQ49649.1"/>
    <property type="molecule type" value="Genomic_DNA"/>
</dbReference>
<dbReference type="AlphaFoldDB" id="A0A2W5NBM5"/>
<protein>
    <submittedName>
        <fullName evidence="1">Uncharacterized protein</fullName>
    </submittedName>
</protein>
<proteinExistence type="predicted"/>
<organism evidence="1 2">
    <name type="scientific">Rhodovulum sulfidophilum</name>
    <name type="common">Rhodobacter sulfidophilus</name>
    <dbReference type="NCBI Taxonomy" id="35806"/>
    <lineage>
        <taxon>Bacteria</taxon>
        <taxon>Pseudomonadati</taxon>
        <taxon>Pseudomonadota</taxon>
        <taxon>Alphaproteobacteria</taxon>
        <taxon>Rhodobacterales</taxon>
        <taxon>Paracoccaceae</taxon>
        <taxon>Rhodovulum</taxon>
    </lineage>
</organism>
<name>A0A2W5NBM5_RHOSU</name>
<accession>A0A2W5NBM5</accession>
<comment type="caution">
    <text evidence="1">The sequence shown here is derived from an EMBL/GenBank/DDBJ whole genome shotgun (WGS) entry which is preliminary data.</text>
</comment>
<evidence type="ECO:0000313" key="1">
    <source>
        <dbReference type="EMBL" id="PZQ49649.1"/>
    </source>
</evidence>
<gene>
    <name evidence="1" type="ORF">DI556_09245</name>
</gene>
<evidence type="ECO:0000313" key="2">
    <source>
        <dbReference type="Proteomes" id="UP000249185"/>
    </source>
</evidence>
<sequence length="121" mass="13162">MDDEDLIKVALRAALDHILELDGEEPMTDEEWGERPAADPELFAALVSAGHAALHKARVHDHDIAPEVPAGHLRVAHASKRGQVRVQHIPTGAIVEVKHITPQVNAALAVRMVQAAFEPRT</sequence>
<dbReference type="Proteomes" id="UP000249185">
    <property type="component" value="Unassembled WGS sequence"/>
</dbReference>
<reference evidence="1 2" key="1">
    <citation type="submission" date="2017-08" db="EMBL/GenBank/DDBJ databases">
        <title>Infants hospitalized years apart are colonized by the same room-sourced microbial strains.</title>
        <authorList>
            <person name="Brooks B."/>
            <person name="Olm M.R."/>
            <person name="Firek B.A."/>
            <person name="Baker R."/>
            <person name="Thomas B.C."/>
            <person name="Morowitz M.J."/>
            <person name="Banfield J.F."/>
        </authorList>
    </citation>
    <scope>NUCLEOTIDE SEQUENCE [LARGE SCALE GENOMIC DNA]</scope>
    <source>
        <strain evidence="1">S2_005_002_R2_34</strain>
    </source>
</reference>